<dbReference type="GeneID" id="28865987"/>
<dbReference type="EMBL" id="LTAN01000004">
    <property type="protein sequence ID" value="OBR11213.1"/>
    <property type="molecule type" value="Genomic_DNA"/>
</dbReference>
<dbReference type="Proteomes" id="UP000092177">
    <property type="component" value="Chromosome 4"/>
</dbReference>
<reference evidence="2" key="1">
    <citation type="journal article" date="2017" name="BMC Genomics">
        <title>Gapless genome assembly of Colletotrichum higginsianum reveals chromosome structure and association of transposable elements with secondary metabolite gene clusters.</title>
        <authorList>
            <person name="Dallery J.-F."/>
            <person name="Lapalu N."/>
            <person name="Zampounis A."/>
            <person name="Pigne S."/>
            <person name="Luyten I."/>
            <person name="Amselem J."/>
            <person name="Wittenberg A.H.J."/>
            <person name="Zhou S."/>
            <person name="de Queiroz M.V."/>
            <person name="Robin G.P."/>
            <person name="Auger A."/>
            <person name="Hainaut M."/>
            <person name="Henrissat B."/>
            <person name="Kim K.-T."/>
            <person name="Lee Y.-H."/>
            <person name="Lespinet O."/>
            <person name="Schwartz D.C."/>
            <person name="Thon M.R."/>
            <person name="O'Connell R.J."/>
        </authorList>
    </citation>
    <scope>NUCLEOTIDE SEQUENCE [LARGE SCALE GENOMIC DNA]</scope>
    <source>
        <strain evidence="2">IMI 349063</strain>
    </source>
</reference>
<keyword evidence="2" id="KW-1185">Reference proteome</keyword>
<dbReference type="KEGG" id="chig:CH63R_06905"/>
<name>A0A1B7YGL0_COLHI</name>
<proteinExistence type="predicted"/>
<sequence length="93" mass="10544">MQEFPLEVYEIKSYHAVGCWVTLHAEHAIKALIGSIALISAVTQFQTIGHWIRDDEGLSDTLDDLNLAPMACFSARMLSQQRFEDRRLEPPAE</sequence>
<protein>
    <submittedName>
        <fullName evidence="1">Uncharacterized protein</fullName>
    </submittedName>
</protein>
<evidence type="ECO:0000313" key="1">
    <source>
        <dbReference type="EMBL" id="OBR11213.1"/>
    </source>
</evidence>
<comment type="caution">
    <text evidence="1">The sequence shown here is derived from an EMBL/GenBank/DDBJ whole genome shotgun (WGS) entry which is preliminary data.</text>
</comment>
<accession>A0A1B7YGL0</accession>
<gene>
    <name evidence="1" type="ORF">CH63R_06905</name>
</gene>
<dbReference type="AlphaFoldDB" id="A0A1B7YGL0"/>
<organism evidence="1 2">
    <name type="scientific">Colletotrichum higginsianum (strain IMI 349063)</name>
    <name type="common">Crucifer anthracnose fungus</name>
    <dbReference type="NCBI Taxonomy" id="759273"/>
    <lineage>
        <taxon>Eukaryota</taxon>
        <taxon>Fungi</taxon>
        <taxon>Dikarya</taxon>
        <taxon>Ascomycota</taxon>
        <taxon>Pezizomycotina</taxon>
        <taxon>Sordariomycetes</taxon>
        <taxon>Hypocreomycetidae</taxon>
        <taxon>Glomerellales</taxon>
        <taxon>Glomerellaceae</taxon>
        <taxon>Colletotrichum</taxon>
        <taxon>Colletotrichum destructivum species complex</taxon>
    </lineage>
</organism>
<dbReference type="VEuPathDB" id="FungiDB:CH63R_06905"/>
<evidence type="ECO:0000313" key="2">
    <source>
        <dbReference type="Proteomes" id="UP000092177"/>
    </source>
</evidence>
<dbReference type="RefSeq" id="XP_018159730.1">
    <property type="nucleotide sequence ID" value="XM_018301880.1"/>
</dbReference>